<accession>A0A0F8ZXV3</accession>
<evidence type="ECO:0000256" key="1">
    <source>
        <dbReference type="SAM" id="Phobius"/>
    </source>
</evidence>
<proteinExistence type="predicted"/>
<sequence length="52" mass="6044">MISIIFGVIWLLLAIIVWVVDSESDIFWYLLILSSVWVSASMTQSEIKRSRK</sequence>
<name>A0A0F8ZXV3_9ZZZZ</name>
<dbReference type="EMBL" id="LAZR01060870">
    <property type="protein sequence ID" value="KKK64776.1"/>
    <property type="molecule type" value="Genomic_DNA"/>
</dbReference>
<evidence type="ECO:0000313" key="2">
    <source>
        <dbReference type="EMBL" id="KKK64776.1"/>
    </source>
</evidence>
<keyword evidence="1" id="KW-0812">Transmembrane</keyword>
<feature type="transmembrane region" description="Helical" evidence="1">
    <location>
        <begin position="5"/>
        <end position="20"/>
    </location>
</feature>
<gene>
    <name evidence="2" type="ORF">LCGC14_2980800</name>
</gene>
<keyword evidence="1" id="KW-1133">Transmembrane helix</keyword>
<keyword evidence="1" id="KW-0472">Membrane</keyword>
<dbReference type="AlphaFoldDB" id="A0A0F8ZXV3"/>
<organism evidence="2">
    <name type="scientific">marine sediment metagenome</name>
    <dbReference type="NCBI Taxonomy" id="412755"/>
    <lineage>
        <taxon>unclassified sequences</taxon>
        <taxon>metagenomes</taxon>
        <taxon>ecological metagenomes</taxon>
    </lineage>
</organism>
<feature type="transmembrane region" description="Helical" evidence="1">
    <location>
        <begin position="26"/>
        <end position="43"/>
    </location>
</feature>
<comment type="caution">
    <text evidence="2">The sequence shown here is derived from an EMBL/GenBank/DDBJ whole genome shotgun (WGS) entry which is preliminary data.</text>
</comment>
<reference evidence="2" key="1">
    <citation type="journal article" date="2015" name="Nature">
        <title>Complex archaea that bridge the gap between prokaryotes and eukaryotes.</title>
        <authorList>
            <person name="Spang A."/>
            <person name="Saw J.H."/>
            <person name="Jorgensen S.L."/>
            <person name="Zaremba-Niedzwiedzka K."/>
            <person name="Martijn J."/>
            <person name="Lind A.E."/>
            <person name="van Eijk R."/>
            <person name="Schleper C."/>
            <person name="Guy L."/>
            <person name="Ettema T.J."/>
        </authorList>
    </citation>
    <scope>NUCLEOTIDE SEQUENCE</scope>
</reference>
<protein>
    <submittedName>
        <fullName evidence="2">Uncharacterized protein</fullName>
    </submittedName>
</protein>